<dbReference type="SUPFAM" id="SSF52540">
    <property type="entry name" value="P-loop containing nucleoside triphosphate hydrolases"/>
    <property type="match status" value="1"/>
</dbReference>
<dbReference type="InterPro" id="IPR027417">
    <property type="entry name" value="P-loop_NTPase"/>
</dbReference>
<evidence type="ECO:0000313" key="2">
    <source>
        <dbReference type="EMBL" id="SNB71388.1"/>
    </source>
</evidence>
<dbReference type="PANTHER" id="PTHR43883">
    <property type="entry name" value="SLR0207 PROTEIN"/>
    <property type="match status" value="1"/>
</dbReference>
<sequence>MAQQDTFAFLRDALAAEAGVGGPAEVEVKETHVSIVLLAGDLVFKLKRAVLFPYLDFSTPDKREAACRAEVALNARAAPGLYLGLRAITREGDGLAFDGPGERVDCIVVMRRFRESDLFDVMARERRLEPAHIEALAETIARFHASAERFPDAEGAAAMTHLLDLNDESFEGCHLFASADVARLEGKFRDELARIAPLLDARAARGFVRLCHGDLYLRNICLFRGKPTLFDCIEFDEALARIDVLYDVAFTLMDLWLCGRHDLANLLYNRYASALFRTLPDLPAKIRDGYASLPFFMALRAAIRAHIASGQARTGHGGCVREHEDEARAYFQLAEDLLSPRPRMLVVIGGLSGSGKSTLAAKIAAELGPAPGARSLNSDRTRKAMHKLPPGDRLPPEAYAMNITAAVYLRLLSRALDALNQGRAVVIDAVYAAQEERDAVEKLARDAGAPFLGLWLDAEPDVLRQRVRERPKGASDADESVLDAQLQRPLGQIFWRRLDSSQPDLAGRALALARDVLAAYERQM</sequence>
<keyword evidence="3" id="KW-1185">Reference proteome</keyword>
<dbReference type="InterPro" id="IPR002575">
    <property type="entry name" value="Aminoglycoside_PTrfase"/>
</dbReference>
<dbReference type="OrthoDB" id="9810277at2"/>
<feature type="domain" description="Aminoglycoside phosphotransferase" evidence="1">
    <location>
        <begin position="106"/>
        <end position="272"/>
    </location>
</feature>
<dbReference type="AlphaFoldDB" id="A0A212RGG7"/>
<accession>A0A212RGG7</accession>
<organism evidence="2 3">
    <name type="scientific">Rhodoblastus acidophilus</name>
    <name type="common">Rhodopseudomonas acidophila</name>
    <dbReference type="NCBI Taxonomy" id="1074"/>
    <lineage>
        <taxon>Bacteria</taxon>
        <taxon>Pseudomonadati</taxon>
        <taxon>Pseudomonadota</taxon>
        <taxon>Alphaproteobacteria</taxon>
        <taxon>Hyphomicrobiales</taxon>
        <taxon>Rhodoblastaceae</taxon>
        <taxon>Rhodoblastus</taxon>
    </lineage>
</organism>
<dbReference type="RefSeq" id="WP_088520601.1">
    <property type="nucleotide sequence ID" value="NZ_FYDG01000004.1"/>
</dbReference>
<evidence type="ECO:0000259" key="1">
    <source>
        <dbReference type="Pfam" id="PF01636"/>
    </source>
</evidence>
<dbReference type="InterPro" id="IPR052732">
    <property type="entry name" value="Cell-binding_unc_protein"/>
</dbReference>
<gene>
    <name evidence="2" type="ORF">SAMN06265338_104141</name>
</gene>
<dbReference type="Proteomes" id="UP000198418">
    <property type="component" value="Unassembled WGS sequence"/>
</dbReference>
<dbReference type="SUPFAM" id="SSF56112">
    <property type="entry name" value="Protein kinase-like (PK-like)"/>
    <property type="match status" value="1"/>
</dbReference>
<reference evidence="3" key="1">
    <citation type="submission" date="2017-06" db="EMBL/GenBank/DDBJ databases">
        <authorList>
            <person name="Varghese N."/>
            <person name="Submissions S."/>
        </authorList>
    </citation>
    <scope>NUCLEOTIDE SEQUENCE [LARGE SCALE GENOMIC DNA]</scope>
    <source>
        <strain evidence="3">DSM 137</strain>
    </source>
</reference>
<proteinExistence type="predicted"/>
<dbReference type="EMBL" id="FYDG01000004">
    <property type="protein sequence ID" value="SNB71388.1"/>
    <property type="molecule type" value="Genomic_DNA"/>
</dbReference>
<dbReference type="PANTHER" id="PTHR43883:SF1">
    <property type="entry name" value="GLUCONOKINASE"/>
    <property type="match status" value="1"/>
</dbReference>
<name>A0A212RGG7_RHOAC</name>
<dbReference type="Pfam" id="PF01636">
    <property type="entry name" value="APH"/>
    <property type="match status" value="1"/>
</dbReference>
<dbReference type="Gene3D" id="3.40.50.300">
    <property type="entry name" value="P-loop containing nucleotide triphosphate hydrolases"/>
    <property type="match status" value="1"/>
</dbReference>
<protein>
    <recommendedName>
        <fullName evidence="1">Aminoglycoside phosphotransferase domain-containing protein</fullName>
    </recommendedName>
</protein>
<dbReference type="InterPro" id="IPR011009">
    <property type="entry name" value="Kinase-like_dom_sf"/>
</dbReference>
<dbReference type="Pfam" id="PF13671">
    <property type="entry name" value="AAA_33"/>
    <property type="match status" value="1"/>
</dbReference>
<evidence type="ECO:0000313" key="3">
    <source>
        <dbReference type="Proteomes" id="UP000198418"/>
    </source>
</evidence>
<dbReference type="Gene3D" id="3.90.1200.10">
    <property type="match status" value="1"/>
</dbReference>